<accession>A0A2X0P1U8</accession>
<sequence>MATLSELIGFSPSQGGKFASTSKLTGVIYPNWAGAAKELGTDVRAAYVDALQEQQAFERQQDRDYLDRAHEFVELNEQVDVSLWAVWSSRATVLRIDGPLCFASQTSTSLLKDLSAFLSTFQKDLSAVSGHVAELQGRSKTIEGRLQARKAVERSLHPYLESITLSPPLIHTIIETPVGDHWIDAIPELDQKLGAIRSGPRIQGRKALDEIAEALRVAAAQKILTHLISLIKPFTTSINSPLSSLQTFVLLPLKPLFDFLRRHAARQAHEFQKAYTNTMRWYYETGFRRYVRTLEKVRVKGVQVPEPIGVVGAGADGGLSLLAKRPASQHLSATFASATGDLNSAIANSRIEGGPPIMTVAPTDKTSTTIKPSPEYLFRSASLVMSDNAETEYAFLSTFFGTHSSLNVNEPRTPSLFAAEGGNGAKVPGAGDTSTASWISVSGPGQAGTRTPLGEDESGSQFELELKSNSGLSMSTSNWMTTTTREEKSGRLNRTVVGGLWKLIMEPAQEYMRNFTAALLDPAFPPSPIALLSMIRLNEALLNRLVSAPPVQVINSTAMLQQMQDEAEQPPQLIVPSTPTCPAMETHLISIRMQLWPLFISSMKNELDSIKAINGSGSGTTSSMASMFGTMTGGKTGTGGAVKDSVVRIIIKRYAEMFNAVLELVVGTCTTSKATTLMEGGDDPTRVQTSGPIGEDQLPVVFDHLIKLRNEVDKLLVHQADKIQDPDKRGLFLKAHYQEIGAILSGGSNTSHSKSQSEVAHYRELARKLM</sequence>
<dbReference type="InterPro" id="IPR048319">
    <property type="entry name" value="Vps52_CC"/>
</dbReference>
<keyword evidence="5" id="KW-0333">Golgi apparatus</keyword>
<keyword evidence="4" id="KW-0653">Protein transport</keyword>
<dbReference type="PANTHER" id="PTHR14190:SF7">
    <property type="entry name" value="VACUOLAR PROTEIN SORTING-ASSOCIATED PROTEIN 52 HOMOLOG"/>
    <property type="match status" value="1"/>
</dbReference>
<evidence type="ECO:0000256" key="1">
    <source>
        <dbReference type="ARBA" id="ARBA00004601"/>
    </source>
</evidence>
<dbReference type="GO" id="GO:0015031">
    <property type="term" value="P:protein transport"/>
    <property type="evidence" value="ECO:0007669"/>
    <property type="project" value="UniProtKB-KW"/>
</dbReference>
<dbReference type="InterPro" id="IPR048361">
    <property type="entry name" value="Vps52_C"/>
</dbReference>
<dbReference type="EMBL" id="FQNC01000041">
    <property type="protein sequence ID" value="SGY33694.1"/>
    <property type="molecule type" value="Genomic_DNA"/>
</dbReference>
<comment type="subcellular location">
    <subcellularLocation>
        <location evidence="1">Golgi apparatus</location>
        <location evidence="1">trans-Golgi network</location>
    </subcellularLocation>
</comment>
<dbReference type="InterPro" id="IPR007258">
    <property type="entry name" value="Vps52"/>
</dbReference>
<keyword evidence="3" id="KW-0813">Transport</keyword>
<organism evidence="8 9">
    <name type="scientific">Microbotryum silenes-dioicae</name>
    <dbReference type="NCBI Taxonomy" id="796604"/>
    <lineage>
        <taxon>Eukaryota</taxon>
        <taxon>Fungi</taxon>
        <taxon>Dikarya</taxon>
        <taxon>Basidiomycota</taxon>
        <taxon>Pucciniomycotina</taxon>
        <taxon>Microbotryomycetes</taxon>
        <taxon>Microbotryales</taxon>
        <taxon>Microbotryaceae</taxon>
        <taxon>Microbotryum</taxon>
    </lineage>
</organism>
<comment type="similarity">
    <text evidence="2">Belongs to the VPS52 family.</text>
</comment>
<dbReference type="AlphaFoldDB" id="A0A2X0P1U8"/>
<evidence type="ECO:0000256" key="2">
    <source>
        <dbReference type="ARBA" id="ARBA00008180"/>
    </source>
</evidence>
<protein>
    <submittedName>
        <fullName evidence="8">BQ5605_C002g01528 protein</fullName>
    </submittedName>
</protein>
<reference evidence="8 9" key="1">
    <citation type="submission" date="2016-11" db="EMBL/GenBank/DDBJ databases">
        <authorList>
            <person name="Jaros S."/>
            <person name="Januszkiewicz K."/>
            <person name="Wedrychowicz H."/>
        </authorList>
    </citation>
    <scope>NUCLEOTIDE SEQUENCE [LARGE SCALE GENOMIC DNA]</scope>
</reference>
<evidence type="ECO:0000259" key="6">
    <source>
        <dbReference type="Pfam" id="PF04129"/>
    </source>
</evidence>
<evidence type="ECO:0000259" key="7">
    <source>
        <dbReference type="Pfam" id="PF20655"/>
    </source>
</evidence>
<feature type="domain" description="Vps52 coiled-coil" evidence="6">
    <location>
        <begin position="109"/>
        <end position="260"/>
    </location>
</feature>
<dbReference type="GO" id="GO:0019905">
    <property type="term" value="F:syntaxin binding"/>
    <property type="evidence" value="ECO:0007669"/>
    <property type="project" value="TreeGrafter"/>
</dbReference>
<proteinExistence type="inferred from homology"/>
<dbReference type="GO" id="GO:0005829">
    <property type="term" value="C:cytosol"/>
    <property type="evidence" value="ECO:0007669"/>
    <property type="project" value="GOC"/>
</dbReference>
<keyword evidence="9" id="KW-1185">Reference proteome</keyword>
<name>A0A2X0P1U8_9BASI</name>
<dbReference type="PANTHER" id="PTHR14190">
    <property type="entry name" value="SUPPRESSOR OF ACTIN MUTATIONS 2/VACUOLAR PROTEIN SORTING 52"/>
    <property type="match status" value="1"/>
</dbReference>
<dbReference type="GO" id="GO:0032456">
    <property type="term" value="P:endocytic recycling"/>
    <property type="evidence" value="ECO:0007669"/>
    <property type="project" value="TreeGrafter"/>
</dbReference>
<dbReference type="STRING" id="796604.A0A2X0P1U8"/>
<dbReference type="GO" id="GO:0000938">
    <property type="term" value="C:GARP complex"/>
    <property type="evidence" value="ECO:0007669"/>
    <property type="project" value="TreeGrafter"/>
</dbReference>
<evidence type="ECO:0000256" key="5">
    <source>
        <dbReference type="ARBA" id="ARBA00023034"/>
    </source>
</evidence>
<dbReference type="Proteomes" id="UP000249464">
    <property type="component" value="Unassembled WGS sequence"/>
</dbReference>
<evidence type="ECO:0000313" key="9">
    <source>
        <dbReference type="Proteomes" id="UP000249464"/>
    </source>
</evidence>
<feature type="domain" description="Vps52 C-terminal" evidence="7">
    <location>
        <begin position="277"/>
        <end position="401"/>
    </location>
</feature>
<dbReference type="Pfam" id="PF04129">
    <property type="entry name" value="Vps52_CC"/>
    <property type="match status" value="1"/>
</dbReference>
<evidence type="ECO:0000313" key="8">
    <source>
        <dbReference type="EMBL" id="SGY33694.1"/>
    </source>
</evidence>
<gene>
    <name evidence="8" type="primary">BQ5605_C002g01528</name>
    <name evidence="8" type="ORF">BQ5605_C002G01528</name>
</gene>
<evidence type="ECO:0000256" key="3">
    <source>
        <dbReference type="ARBA" id="ARBA00022448"/>
    </source>
</evidence>
<dbReference type="GO" id="GO:0042147">
    <property type="term" value="P:retrograde transport, endosome to Golgi"/>
    <property type="evidence" value="ECO:0007669"/>
    <property type="project" value="TreeGrafter"/>
</dbReference>
<dbReference type="GO" id="GO:0006896">
    <property type="term" value="P:Golgi to vacuole transport"/>
    <property type="evidence" value="ECO:0007669"/>
    <property type="project" value="TreeGrafter"/>
</dbReference>
<dbReference type="Pfam" id="PF20655">
    <property type="entry name" value="Vps52_C"/>
    <property type="match status" value="1"/>
</dbReference>
<evidence type="ECO:0000256" key="4">
    <source>
        <dbReference type="ARBA" id="ARBA00022927"/>
    </source>
</evidence>